<feature type="compositionally biased region" description="Basic and acidic residues" evidence="5">
    <location>
        <begin position="505"/>
        <end position="520"/>
    </location>
</feature>
<feature type="compositionally biased region" description="Basic and acidic residues" evidence="5">
    <location>
        <begin position="174"/>
        <end position="184"/>
    </location>
</feature>
<comment type="caution">
    <text evidence="8">The sequence shown here is derived from an EMBL/GenBank/DDBJ whole genome shotgun (WGS) entry which is preliminary data.</text>
</comment>
<feature type="region of interest" description="Disordered" evidence="5">
    <location>
        <begin position="121"/>
        <end position="261"/>
    </location>
</feature>
<feature type="region of interest" description="Disordered" evidence="5">
    <location>
        <begin position="622"/>
        <end position="665"/>
    </location>
</feature>
<evidence type="ECO:0000256" key="2">
    <source>
        <dbReference type="ARBA" id="ARBA00006787"/>
    </source>
</evidence>
<keyword evidence="6" id="KW-1133">Transmembrane helix</keyword>
<feature type="region of interest" description="Disordered" evidence="5">
    <location>
        <begin position="571"/>
        <end position="607"/>
    </location>
</feature>
<protein>
    <submittedName>
        <fullName evidence="8">Uncharacterized protein</fullName>
    </submittedName>
</protein>
<accession>A0A553NS67</accession>
<feature type="region of interest" description="Disordered" evidence="5">
    <location>
        <begin position="489"/>
        <end position="528"/>
    </location>
</feature>
<feature type="compositionally biased region" description="Basic and acidic residues" evidence="5">
    <location>
        <begin position="121"/>
        <end position="155"/>
    </location>
</feature>
<keyword evidence="4" id="KW-0408">Iron</keyword>
<dbReference type="STRING" id="6832.A0A553NS67"/>
<dbReference type="InterPro" id="IPR004294">
    <property type="entry name" value="Carotenoid_Oase"/>
</dbReference>
<feature type="compositionally biased region" description="Polar residues" evidence="5">
    <location>
        <begin position="220"/>
        <end position="232"/>
    </location>
</feature>
<sequence length="790" mass="90162">MMRSTFVFYLLPIMASYLLGSTMCLTSGTNSNKWTLESDIGTLKMSLYPRSFTMRAHQRSRRSPVPRFIRTKRRRPLAEMTHLGLRSPPIQRFATQKTWRSLKLSAPSVKHLGFHSVLARETEPDVAEKRPPSNERWSSSERSETKPKNLREFEHNANNLGLRIRRSNKRRKEKREENKRDHQTHWNSVGFGGSSAVIEGGGGEAEHDDKDEDDEEETADSTPRRQQLTSPEVEQRELYKMSRSSSQMFHKRKKRSRSPRRNDAFLSSWYQSGNENELANDIASKVSFPSSSPLPLSLLSMTQKRIGEETPFENEPLLRIQSWNIENEPEHPLPFPPKAFRPRKCELTETKTNTSTLQSSSLLGLQILHPWGKPDDMNLRQNIHTWEHQILNDLKASFPLKKSHVELDLLVILDAEDPNCEEKVDLRVFGSLCVTRLRRKKNDLKDFRSQIESIMRRHSALLAPLSVLSHSILIIPLCFPRASPSIGNGVIESTSGTGESSPRNRSRERGRSPHRMENRSWRTRLGSDPSWPIGSKGWSSSFPLLSSRTRRGPSSHYLIKTSEIFHNFLNEDEENQSKPRHHEIKRPREGKVRTRRTPSFRSKPLDSTLRTPFLNQVNVHQISSKGNVQPQGSEMNPNQRPMEGSSDSSMSSQTGGEGDGGGNLEVEHNQKLKLTQAQHDKNDTTERASILGLWIFLIVLVNSFVIILGSVPSWLKGTLYRVGPGIIQVGDSCYNHPFDMLSVVQKYTVGPDPEDVTYRNKIIDSKYRDQAQLGGPITVQTDPFRTKLQR</sequence>
<feature type="chain" id="PRO_5021728906" evidence="7">
    <location>
        <begin position="21"/>
        <end position="790"/>
    </location>
</feature>
<dbReference type="GO" id="GO:0016702">
    <property type="term" value="F:oxidoreductase activity, acting on single donors with incorporation of molecular oxygen, incorporation of two atoms of oxygen"/>
    <property type="evidence" value="ECO:0007669"/>
    <property type="project" value="InterPro"/>
</dbReference>
<feature type="compositionally biased region" description="Basic residues" evidence="5">
    <location>
        <begin position="163"/>
        <end position="173"/>
    </location>
</feature>
<proteinExistence type="inferred from homology"/>
<evidence type="ECO:0000256" key="4">
    <source>
        <dbReference type="ARBA" id="ARBA00023004"/>
    </source>
</evidence>
<evidence type="ECO:0000256" key="7">
    <source>
        <dbReference type="SAM" id="SignalP"/>
    </source>
</evidence>
<keyword evidence="9" id="KW-1185">Reference proteome</keyword>
<evidence type="ECO:0000256" key="1">
    <source>
        <dbReference type="ARBA" id="ARBA00001954"/>
    </source>
</evidence>
<evidence type="ECO:0000256" key="6">
    <source>
        <dbReference type="SAM" id="Phobius"/>
    </source>
</evidence>
<dbReference type="AlphaFoldDB" id="A0A553NS67"/>
<dbReference type="GO" id="GO:0046872">
    <property type="term" value="F:metal ion binding"/>
    <property type="evidence" value="ECO:0007669"/>
    <property type="project" value="UniProtKB-KW"/>
</dbReference>
<reference evidence="8 9" key="1">
    <citation type="journal article" date="2018" name="Nat. Ecol. Evol.">
        <title>Genomic signatures of mitonuclear coevolution across populations of Tigriopus californicus.</title>
        <authorList>
            <person name="Barreto F.S."/>
            <person name="Watson E.T."/>
            <person name="Lima T.G."/>
            <person name="Willett C.S."/>
            <person name="Edmands S."/>
            <person name="Li W."/>
            <person name="Burton R.S."/>
        </authorList>
    </citation>
    <scope>NUCLEOTIDE SEQUENCE [LARGE SCALE GENOMIC DNA]</scope>
    <source>
        <strain evidence="8 9">San Diego</strain>
    </source>
</reference>
<comment type="cofactor">
    <cofactor evidence="1">
        <name>Fe(2+)</name>
        <dbReference type="ChEBI" id="CHEBI:29033"/>
    </cofactor>
</comment>
<organism evidence="8 9">
    <name type="scientific">Tigriopus californicus</name>
    <name type="common">Marine copepod</name>
    <dbReference type="NCBI Taxonomy" id="6832"/>
    <lineage>
        <taxon>Eukaryota</taxon>
        <taxon>Metazoa</taxon>
        <taxon>Ecdysozoa</taxon>
        <taxon>Arthropoda</taxon>
        <taxon>Crustacea</taxon>
        <taxon>Multicrustacea</taxon>
        <taxon>Hexanauplia</taxon>
        <taxon>Copepoda</taxon>
        <taxon>Harpacticoida</taxon>
        <taxon>Harpacticidae</taxon>
        <taxon>Tigriopus</taxon>
    </lineage>
</organism>
<gene>
    <name evidence="8" type="ORF">TCAL_04143</name>
</gene>
<evidence type="ECO:0000256" key="5">
    <source>
        <dbReference type="SAM" id="MobiDB-lite"/>
    </source>
</evidence>
<feature type="compositionally biased region" description="Acidic residues" evidence="5">
    <location>
        <begin position="209"/>
        <end position="219"/>
    </location>
</feature>
<feature type="compositionally biased region" description="Basic residues" evidence="5">
    <location>
        <begin position="249"/>
        <end position="259"/>
    </location>
</feature>
<evidence type="ECO:0000313" key="8">
    <source>
        <dbReference type="EMBL" id="TRY68283.1"/>
    </source>
</evidence>
<evidence type="ECO:0000256" key="3">
    <source>
        <dbReference type="ARBA" id="ARBA00022723"/>
    </source>
</evidence>
<keyword evidence="7" id="KW-0732">Signal</keyword>
<evidence type="ECO:0000313" key="9">
    <source>
        <dbReference type="Proteomes" id="UP000318571"/>
    </source>
</evidence>
<keyword evidence="6" id="KW-0472">Membrane</keyword>
<feature type="transmembrane region" description="Helical" evidence="6">
    <location>
        <begin position="691"/>
        <end position="711"/>
    </location>
</feature>
<dbReference type="Proteomes" id="UP000318571">
    <property type="component" value="Chromosome 1"/>
</dbReference>
<keyword evidence="3" id="KW-0479">Metal-binding</keyword>
<dbReference type="Pfam" id="PF03055">
    <property type="entry name" value="RPE65"/>
    <property type="match status" value="1"/>
</dbReference>
<comment type="similarity">
    <text evidence="2">Belongs to the carotenoid oxygenase family.</text>
</comment>
<feature type="compositionally biased region" description="Polar residues" evidence="5">
    <location>
        <begin position="622"/>
        <end position="639"/>
    </location>
</feature>
<dbReference type="EMBL" id="VCGU01000010">
    <property type="protein sequence ID" value="TRY68283.1"/>
    <property type="molecule type" value="Genomic_DNA"/>
</dbReference>
<feature type="compositionally biased region" description="Polar residues" evidence="5">
    <location>
        <begin position="491"/>
        <end position="503"/>
    </location>
</feature>
<feature type="signal peptide" evidence="7">
    <location>
        <begin position="1"/>
        <end position="20"/>
    </location>
</feature>
<name>A0A553NS67_TIGCA</name>
<keyword evidence="6" id="KW-0812">Transmembrane</keyword>